<protein>
    <submittedName>
        <fullName evidence="2">Uncharacterized protein</fullName>
    </submittedName>
</protein>
<name>A0AAU1ICH8_9ACTN</name>
<feature type="region of interest" description="Disordered" evidence="1">
    <location>
        <begin position="23"/>
        <end position="58"/>
    </location>
</feature>
<dbReference type="AlphaFoldDB" id="A0AAU1ICH8"/>
<dbReference type="EMBL" id="CP108140">
    <property type="protein sequence ID" value="WTP91390.1"/>
    <property type="molecule type" value="Genomic_DNA"/>
</dbReference>
<proteinExistence type="predicted"/>
<evidence type="ECO:0000313" key="2">
    <source>
        <dbReference type="EMBL" id="WTP91390.1"/>
    </source>
</evidence>
<sequence length="58" mass="6048">MAGRQRHPVTAAITLIWPVRSPQHHSAGTAAVRAPVSRAKPQPASARVCPSQAKGGMP</sequence>
<gene>
    <name evidence="2" type="ORF">OG477_41580</name>
</gene>
<evidence type="ECO:0000256" key="1">
    <source>
        <dbReference type="SAM" id="MobiDB-lite"/>
    </source>
</evidence>
<organism evidence="2">
    <name type="scientific">Streptomyces sp. NBC_00180</name>
    <dbReference type="NCBI Taxonomy" id="2903632"/>
    <lineage>
        <taxon>Bacteria</taxon>
        <taxon>Bacillati</taxon>
        <taxon>Actinomycetota</taxon>
        <taxon>Actinomycetes</taxon>
        <taxon>Kitasatosporales</taxon>
        <taxon>Streptomycetaceae</taxon>
        <taxon>Streptomyces</taxon>
    </lineage>
</organism>
<accession>A0AAU1ICH8</accession>
<reference evidence="2" key="1">
    <citation type="submission" date="2022-10" db="EMBL/GenBank/DDBJ databases">
        <title>The complete genomes of actinobacterial strains from the NBC collection.</title>
        <authorList>
            <person name="Joergensen T.S."/>
            <person name="Alvarez Arevalo M."/>
            <person name="Sterndorff E.B."/>
            <person name="Faurdal D."/>
            <person name="Vuksanovic O."/>
            <person name="Mourched A.-S."/>
            <person name="Charusanti P."/>
            <person name="Shaw S."/>
            <person name="Blin K."/>
            <person name="Weber T."/>
        </authorList>
    </citation>
    <scope>NUCLEOTIDE SEQUENCE</scope>
    <source>
        <strain evidence="2">NBC 00180</strain>
    </source>
</reference>